<feature type="signal peptide" evidence="1">
    <location>
        <begin position="1"/>
        <end position="20"/>
    </location>
</feature>
<dbReference type="AlphaFoldDB" id="A0A9X1X2R1"/>
<organism evidence="2 3">
    <name type="scientific">Mucilaginibacter straminoryzae</name>
    <dbReference type="NCBI Taxonomy" id="2932774"/>
    <lineage>
        <taxon>Bacteria</taxon>
        <taxon>Pseudomonadati</taxon>
        <taxon>Bacteroidota</taxon>
        <taxon>Sphingobacteriia</taxon>
        <taxon>Sphingobacteriales</taxon>
        <taxon>Sphingobacteriaceae</taxon>
        <taxon>Mucilaginibacter</taxon>
    </lineage>
</organism>
<dbReference type="EMBL" id="JALJEJ010000003">
    <property type="protein sequence ID" value="MCJ8209786.1"/>
    <property type="molecule type" value="Genomic_DNA"/>
</dbReference>
<comment type="caution">
    <text evidence="2">The sequence shown here is derived from an EMBL/GenBank/DDBJ whole genome shotgun (WGS) entry which is preliminary data.</text>
</comment>
<gene>
    <name evidence="2" type="ORF">MUY27_08705</name>
</gene>
<evidence type="ECO:0000313" key="2">
    <source>
        <dbReference type="EMBL" id="MCJ8209786.1"/>
    </source>
</evidence>
<proteinExistence type="predicted"/>
<keyword evidence="3" id="KW-1185">Reference proteome</keyword>
<accession>A0A9X1X2R1</accession>
<evidence type="ECO:0000256" key="1">
    <source>
        <dbReference type="SAM" id="SignalP"/>
    </source>
</evidence>
<keyword evidence="1" id="KW-0732">Signal</keyword>
<name>A0A9X1X2R1_9SPHI</name>
<dbReference type="Proteomes" id="UP001139450">
    <property type="component" value="Unassembled WGS sequence"/>
</dbReference>
<evidence type="ECO:0000313" key="3">
    <source>
        <dbReference type="Proteomes" id="UP001139450"/>
    </source>
</evidence>
<sequence>MKKLLLPVLLLSGITTAVYAQTPDAAKKDTTKKVDDVQPLSYADFSWINGQNRQNKKLIDNEFFTGDFTFDMNYTQSNHNPNDNTVTGSTALARNREVDISFVGIGGDFHYENVRGRIMTQFGTRSTVVPRNDYSGYRGQYDLPDAYRYLSEAYGGYHFNVMKGLNIDMGIFMSYIGMFSYNNFENWSYQPSYTSDNTPWFFNGIRAQLFPSLKTKVELWIINGWQSYGMFNKMPGIGFSVNTRPSPRTSFITNNYFGTDVAGAPGVKRYHTDNSFQHLYFDASNKKGPGIKRAAFTLTADFGFQNGTAPGNVTYSPFGKNASNFISAMAYNRLWFGNEMKWGWTIGGGFMSNPSRYLALVPPGQATDGFLAASTPGSKMSGWDASTSFDYNPSNWMTVRFELVHRFMNVPYFAGKGGVTGPTGYQANPATSFNPNSYIPNTGSFTPDLVNSENRVIVALITRF</sequence>
<protein>
    <submittedName>
        <fullName evidence="2">Porin</fullName>
    </submittedName>
</protein>
<feature type="chain" id="PRO_5040797351" evidence="1">
    <location>
        <begin position="21"/>
        <end position="464"/>
    </location>
</feature>
<dbReference type="RefSeq" id="WP_245129618.1">
    <property type="nucleotide sequence ID" value="NZ_JALJEJ010000003.1"/>
</dbReference>
<dbReference type="Pfam" id="PF07642">
    <property type="entry name" value="BBP2"/>
    <property type="match status" value="1"/>
</dbReference>
<reference evidence="2" key="1">
    <citation type="submission" date="2022-04" db="EMBL/GenBank/DDBJ databases">
        <title>Mucilaginibacter sp. RS28 isolated from freshwater.</title>
        <authorList>
            <person name="Ko S.-R."/>
        </authorList>
    </citation>
    <scope>NUCLEOTIDE SEQUENCE</scope>
    <source>
        <strain evidence="2">RS28</strain>
    </source>
</reference>
<dbReference type="InterPro" id="IPR011486">
    <property type="entry name" value="BBP2"/>
</dbReference>